<keyword evidence="2" id="KW-1185">Reference proteome</keyword>
<sequence>MMIAPTGRPAGVVNEGVLFDRARAVAILPDGERFQGQVVVERTRTMADETIRHRWGRSSTLSHRETTCSSRASGVLFGRSGGSMTCALMLNDPSFGFMTGGFGECSLSTGEIIPVQFG</sequence>
<proteinExistence type="predicted"/>
<comment type="caution">
    <text evidence="1">The sequence shown here is derived from an EMBL/GenBank/DDBJ whole genome shotgun (WGS) entry which is preliminary data.</text>
</comment>
<protein>
    <submittedName>
        <fullName evidence="1">Uncharacterized protein</fullName>
    </submittedName>
</protein>
<gene>
    <name evidence="1" type="ORF">QNA08_13350</name>
</gene>
<accession>A0ABT7AJD1</accession>
<reference evidence="1 2" key="1">
    <citation type="submission" date="2023-05" db="EMBL/GenBank/DDBJ databases">
        <title>Chelatococcus sp. nov., a moderately thermophilic bacterium isolated from hot spring microbial mat.</title>
        <authorList>
            <person name="Hu C.-J."/>
            <person name="Li W.-J."/>
        </authorList>
    </citation>
    <scope>NUCLEOTIDE SEQUENCE [LARGE SCALE GENOMIC DNA]</scope>
    <source>
        <strain evidence="1 2">SYSU G07232</strain>
    </source>
</reference>
<dbReference type="EMBL" id="JASJEV010000008">
    <property type="protein sequence ID" value="MDJ1159220.1"/>
    <property type="molecule type" value="Genomic_DNA"/>
</dbReference>
<name>A0ABT7AJD1_9HYPH</name>
<dbReference type="Proteomes" id="UP001321492">
    <property type="component" value="Unassembled WGS sequence"/>
</dbReference>
<evidence type="ECO:0000313" key="2">
    <source>
        <dbReference type="Proteomes" id="UP001321492"/>
    </source>
</evidence>
<organism evidence="1 2">
    <name type="scientific">Chelatococcus albus</name>
    <dbReference type="NCBI Taxonomy" id="3047466"/>
    <lineage>
        <taxon>Bacteria</taxon>
        <taxon>Pseudomonadati</taxon>
        <taxon>Pseudomonadota</taxon>
        <taxon>Alphaproteobacteria</taxon>
        <taxon>Hyphomicrobiales</taxon>
        <taxon>Chelatococcaceae</taxon>
        <taxon>Chelatococcus</taxon>
    </lineage>
</organism>
<dbReference type="RefSeq" id="WP_283741222.1">
    <property type="nucleotide sequence ID" value="NZ_JASJEV010000008.1"/>
</dbReference>
<evidence type="ECO:0000313" key="1">
    <source>
        <dbReference type="EMBL" id="MDJ1159220.1"/>
    </source>
</evidence>